<dbReference type="Proteomes" id="UP000184529">
    <property type="component" value="Unassembled WGS sequence"/>
</dbReference>
<dbReference type="InterPro" id="IPR042244">
    <property type="entry name" value="HypD_2_sf"/>
</dbReference>
<name>A0A1M6FB72_9FIRM</name>
<dbReference type="Gene3D" id="3.40.50.11750">
    <property type="entry name" value="HypD, alpha/beta domain 1"/>
    <property type="match status" value="2"/>
</dbReference>
<dbReference type="GO" id="GO:0051604">
    <property type="term" value="P:protein maturation"/>
    <property type="evidence" value="ECO:0007669"/>
    <property type="project" value="TreeGrafter"/>
</dbReference>
<dbReference type="GO" id="GO:0051539">
    <property type="term" value="F:4 iron, 4 sulfur cluster binding"/>
    <property type="evidence" value="ECO:0007669"/>
    <property type="project" value="TreeGrafter"/>
</dbReference>
<evidence type="ECO:0000256" key="1">
    <source>
        <dbReference type="ARBA" id="ARBA00007888"/>
    </source>
</evidence>
<keyword evidence="2" id="KW-0479">Metal-binding</keyword>
<comment type="similarity">
    <text evidence="1">Belongs to the HypD family.</text>
</comment>
<dbReference type="GO" id="GO:0005506">
    <property type="term" value="F:iron ion binding"/>
    <property type="evidence" value="ECO:0007669"/>
    <property type="project" value="TreeGrafter"/>
</dbReference>
<dbReference type="NCBIfam" id="TIGR00075">
    <property type="entry name" value="hypD"/>
    <property type="match status" value="1"/>
</dbReference>
<proteinExistence type="inferred from homology"/>
<dbReference type="STRING" id="1121432.SAMN02745219_01429"/>
<dbReference type="EMBL" id="FQZM01000015">
    <property type="protein sequence ID" value="SHI94923.1"/>
    <property type="molecule type" value="Genomic_DNA"/>
</dbReference>
<evidence type="ECO:0000313" key="5">
    <source>
        <dbReference type="Proteomes" id="UP000184529"/>
    </source>
</evidence>
<dbReference type="Gene3D" id="6.10.20.100">
    <property type="match status" value="1"/>
</dbReference>
<reference evidence="5" key="1">
    <citation type="submission" date="2016-11" db="EMBL/GenBank/DDBJ databases">
        <authorList>
            <person name="Varghese N."/>
            <person name="Submissions S."/>
        </authorList>
    </citation>
    <scope>NUCLEOTIDE SEQUENCE [LARGE SCALE GENOMIC DNA]</scope>
    <source>
        <strain evidence="5">DSM 16057</strain>
    </source>
</reference>
<protein>
    <submittedName>
        <fullName evidence="4">Hydrogenase maturation protein HypD</fullName>
    </submittedName>
</protein>
<evidence type="ECO:0000256" key="3">
    <source>
        <dbReference type="ARBA" id="ARBA00023004"/>
    </source>
</evidence>
<accession>A0A1M6FB72</accession>
<dbReference type="PIRSF" id="PIRSF005622">
    <property type="entry name" value="Hydrgn_mat_hypD"/>
    <property type="match status" value="1"/>
</dbReference>
<dbReference type="InterPro" id="IPR042243">
    <property type="entry name" value="HypD_1"/>
</dbReference>
<evidence type="ECO:0000313" key="4">
    <source>
        <dbReference type="EMBL" id="SHI94923.1"/>
    </source>
</evidence>
<dbReference type="OrthoDB" id="9770424at2"/>
<sequence length="369" mass="40185">MLFLEKFRDPVLSRGLLARVINRAQKVREKLGRPAVFMEVCGTHTVAISRAGLRSILGEYMELRSGPGCPVCVTDYADIDRMVAFASLLGVTVGTFGDMMRVPGSRTSLERQRAAGADVRVFYSPRDAVAYAAEHPERQLVFLGVGFETTAPGVAAAIAEARGKGVKNFSVYSTHKVVPPAMRAIIADPEIRIDGFILPGHVSTIIGRRSFDFIATEYGLPAVVAGFETLDIIDAIYCLLGQILDGEARVENGYSRVVREEGNPRARAQMAEFFEVGDASWRGFGIIPQSGLNIRPAYRDFDAAARFQVTIEPPRLPRGCACGDLLKGKLTPGDCRLFGKVCTPAHPVGPCMVSSEGACAAYYQYERRQ</sequence>
<dbReference type="AlphaFoldDB" id="A0A1M6FB72"/>
<organism evidence="4 5">
    <name type="scientific">Desulfofundulus thermosubterraneus DSM 16057</name>
    <dbReference type="NCBI Taxonomy" id="1121432"/>
    <lineage>
        <taxon>Bacteria</taxon>
        <taxon>Bacillati</taxon>
        <taxon>Bacillota</taxon>
        <taxon>Clostridia</taxon>
        <taxon>Eubacteriales</taxon>
        <taxon>Peptococcaceae</taxon>
        <taxon>Desulfofundulus</taxon>
    </lineage>
</organism>
<dbReference type="InterPro" id="IPR002780">
    <property type="entry name" value="Hyd_form_HypD"/>
</dbReference>
<dbReference type="GO" id="GO:0070025">
    <property type="term" value="F:carbon monoxide binding"/>
    <property type="evidence" value="ECO:0007669"/>
    <property type="project" value="TreeGrafter"/>
</dbReference>
<dbReference type="RefSeq" id="WP_072868382.1">
    <property type="nucleotide sequence ID" value="NZ_FQZM01000015.1"/>
</dbReference>
<dbReference type="PANTHER" id="PTHR30149">
    <property type="entry name" value="HYDROGENASE PROTEIN ASSEMBLY PROTEIN HYPD"/>
    <property type="match status" value="1"/>
</dbReference>
<evidence type="ECO:0000256" key="2">
    <source>
        <dbReference type="ARBA" id="ARBA00022723"/>
    </source>
</evidence>
<keyword evidence="5" id="KW-1185">Reference proteome</keyword>
<dbReference type="PANTHER" id="PTHR30149:SF0">
    <property type="entry name" value="HYDROGENASE MATURATION FACTOR HYPD"/>
    <property type="match status" value="1"/>
</dbReference>
<keyword evidence="3" id="KW-0408">Iron</keyword>
<dbReference type="Pfam" id="PF01924">
    <property type="entry name" value="HypD"/>
    <property type="match status" value="1"/>
</dbReference>
<gene>
    <name evidence="4" type="ORF">SAMN02745219_01429</name>
</gene>